<comment type="catalytic activity">
    <reaction evidence="12">
        <text>2 [molybdopterin-synthase sulfur-carrier protein]-C-terminal-Gly-aminoethanethioate + cyclic pyranopterin phosphate + H2O = molybdopterin + 2 [molybdopterin-synthase sulfur-carrier protein]-C-terminal Gly-Gly + 2 H(+)</text>
        <dbReference type="Rhea" id="RHEA:26333"/>
        <dbReference type="Rhea" id="RHEA-COMP:12202"/>
        <dbReference type="Rhea" id="RHEA-COMP:19907"/>
        <dbReference type="ChEBI" id="CHEBI:15377"/>
        <dbReference type="ChEBI" id="CHEBI:15378"/>
        <dbReference type="ChEBI" id="CHEBI:58698"/>
        <dbReference type="ChEBI" id="CHEBI:59648"/>
        <dbReference type="ChEBI" id="CHEBI:90778"/>
        <dbReference type="ChEBI" id="CHEBI:232372"/>
        <dbReference type="EC" id="2.8.1.12"/>
    </reaction>
</comment>
<dbReference type="CDD" id="cd00754">
    <property type="entry name" value="Ubl_MoaD"/>
    <property type="match status" value="1"/>
</dbReference>
<dbReference type="AlphaFoldDB" id="A0A2N5N9R0"/>
<gene>
    <name evidence="14" type="ORF">B8V81_1282</name>
</gene>
<accession>A0A2N5N9R0</accession>
<dbReference type="InterPro" id="IPR012675">
    <property type="entry name" value="Beta-grasp_dom_sf"/>
</dbReference>
<evidence type="ECO:0000256" key="7">
    <source>
        <dbReference type="ARBA" id="ARBA00026066"/>
    </source>
</evidence>
<feature type="region of interest" description="Disordered" evidence="13">
    <location>
        <begin position="225"/>
        <end position="269"/>
    </location>
</feature>
<dbReference type="Pfam" id="PF02597">
    <property type="entry name" value="ThiS"/>
    <property type="match status" value="1"/>
</dbReference>
<keyword evidence="5" id="KW-0808">Transferase</keyword>
<evidence type="ECO:0000256" key="6">
    <source>
        <dbReference type="ARBA" id="ARBA00023150"/>
    </source>
</evidence>
<dbReference type="GO" id="GO:0030366">
    <property type="term" value="F:molybdopterin synthase activity"/>
    <property type="evidence" value="ECO:0007669"/>
    <property type="project" value="UniProtKB-EC"/>
</dbReference>
<comment type="similarity">
    <text evidence="2">Belongs to the MoaE family.</text>
</comment>
<organism evidence="14 15">
    <name type="scientific">Paenibacillus pasadenensis</name>
    <dbReference type="NCBI Taxonomy" id="217090"/>
    <lineage>
        <taxon>Bacteria</taxon>
        <taxon>Bacillati</taxon>
        <taxon>Bacillota</taxon>
        <taxon>Bacilli</taxon>
        <taxon>Bacillales</taxon>
        <taxon>Paenibacillaceae</taxon>
        <taxon>Paenibacillus</taxon>
    </lineage>
</organism>
<evidence type="ECO:0000256" key="4">
    <source>
        <dbReference type="ARBA" id="ARBA00013858"/>
    </source>
</evidence>
<dbReference type="EC" id="2.8.1.12" evidence="3"/>
<evidence type="ECO:0000313" key="15">
    <source>
        <dbReference type="Proteomes" id="UP000234789"/>
    </source>
</evidence>
<dbReference type="InterPro" id="IPR003749">
    <property type="entry name" value="ThiS/MoaD-like"/>
</dbReference>
<protein>
    <recommendedName>
        <fullName evidence="4">Molybdopterin synthase catalytic subunit</fullName>
        <ecNumber evidence="3">2.8.1.12</ecNumber>
    </recommendedName>
    <alternativeName>
        <fullName evidence="10">MPT synthase subunit 2</fullName>
    </alternativeName>
    <alternativeName>
        <fullName evidence="8">Molybdenum cofactor biosynthesis protein E</fullName>
    </alternativeName>
    <alternativeName>
        <fullName evidence="9">Molybdopterin-converting factor large subunit</fullName>
    </alternativeName>
    <alternativeName>
        <fullName evidence="11">Molybdopterin-converting factor subunit 2</fullName>
    </alternativeName>
</protein>
<dbReference type="EMBL" id="NFEZ01000003">
    <property type="protein sequence ID" value="PLT47058.1"/>
    <property type="molecule type" value="Genomic_DNA"/>
</dbReference>
<comment type="pathway">
    <text evidence="1">Cofactor biosynthesis; molybdopterin biosynthesis.</text>
</comment>
<dbReference type="Gene3D" id="3.90.1170.40">
    <property type="entry name" value="Molybdopterin biosynthesis MoaE subunit"/>
    <property type="match status" value="1"/>
</dbReference>
<evidence type="ECO:0000256" key="13">
    <source>
        <dbReference type="SAM" id="MobiDB-lite"/>
    </source>
</evidence>
<dbReference type="InterPro" id="IPR016155">
    <property type="entry name" value="Mopterin_synth/thiamin_S_b"/>
</dbReference>
<dbReference type="CDD" id="cd00756">
    <property type="entry name" value="MoaE"/>
    <property type="match status" value="1"/>
</dbReference>
<name>A0A2N5N9R0_9BACL</name>
<evidence type="ECO:0000256" key="10">
    <source>
        <dbReference type="ARBA" id="ARBA00030781"/>
    </source>
</evidence>
<comment type="subunit">
    <text evidence="7">Heterotetramer of 2 MoaD subunits and 2 MoaE subunits. Also stable as homodimer. The enzyme changes between these two forms during catalysis.</text>
</comment>
<evidence type="ECO:0000256" key="9">
    <source>
        <dbReference type="ARBA" id="ARBA00030407"/>
    </source>
</evidence>
<reference evidence="14 15" key="1">
    <citation type="submission" date="2017-05" db="EMBL/GenBank/DDBJ databases">
        <title>Functional genome analysis of Paenibacillus pasadenensis strain R16: insights on endophytic life style and antifungal activity.</title>
        <authorList>
            <person name="Passera A."/>
            <person name="Marcolungo L."/>
            <person name="Casati P."/>
            <person name="Brasca M."/>
            <person name="Quaglino F."/>
            <person name="Delledonne M."/>
        </authorList>
    </citation>
    <scope>NUCLEOTIDE SEQUENCE [LARGE SCALE GENOMIC DNA]</scope>
    <source>
        <strain evidence="14 15">R16</strain>
    </source>
</reference>
<feature type="compositionally biased region" description="Low complexity" evidence="13">
    <location>
        <begin position="247"/>
        <end position="262"/>
    </location>
</feature>
<keyword evidence="15" id="KW-1185">Reference proteome</keyword>
<evidence type="ECO:0000256" key="2">
    <source>
        <dbReference type="ARBA" id="ARBA00005426"/>
    </source>
</evidence>
<dbReference type="SUPFAM" id="SSF54690">
    <property type="entry name" value="Molybdopterin synthase subunit MoaE"/>
    <property type="match status" value="1"/>
</dbReference>
<dbReference type="Pfam" id="PF02391">
    <property type="entry name" value="MoaE"/>
    <property type="match status" value="1"/>
</dbReference>
<evidence type="ECO:0000256" key="3">
    <source>
        <dbReference type="ARBA" id="ARBA00011950"/>
    </source>
</evidence>
<dbReference type="FunFam" id="3.90.1170.40:FF:000003">
    <property type="entry name" value="Molybdopterin converting factor subunit 2"/>
    <property type="match status" value="1"/>
</dbReference>
<comment type="caution">
    <text evidence="14">The sequence shown here is derived from an EMBL/GenBank/DDBJ whole genome shotgun (WGS) entry which is preliminary data.</text>
</comment>
<sequence length="269" mass="28740">MSYSWSIALFAGLPERLGTRQAELSSDRSEMTVGELKAALSEAYPAHAGLIAVCFAARNEAYAADGELVRCGDELALLPPVSGGDGSGAPIAAAAACRICAEPLDAAEVASLVEHPDHGAAIVFIGTTREWTAGQRTVKLEYEAYEPMALRTLEQIRRELDERWPGTRCAIHHRIGVVGIGEASVVIAVSGPHRAAAYEASRYAIERLKQIVPIWKKEVWEDGSEWKGHQTGPWNPLSDLAPPVPPAASDKLPAEEAAAAVGAERELSE</sequence>
<evidence type="ECO:0000256" key="12">
    <source>
        <dbReference type="ARBA" id="ARBA00049878"/>
    </source>
</evidence>
<dbReference type="RefSeq" id="WP_101807986.1">
    <property type="nucleotide sequence ID" value="NZ_NFEZ01000003.1"/>
</dbReference>
<dbReference type="Proteomes" id="UP000234789">
    <property type="component" value="Unassembled WGS sequence"/>
</dbReference>
<dbReference type="SUPFAM" id="SSF54285">
    <property type="entry name" value="MoaD/ThiS"/>
    <property type="match status" value="1"/>
</dbReference>
<dbReference type="PANTHER" id="PTHR23404">
    <property type="entry name" value="MOLYBDOPTERIN SYNTHASE RELATED"/>
    <property type="match status" value="1"/>
</dbReference>
<keyword evidence="6" id="KW-0501">Molybdenum cofactor biosynthesis</keyword>
<evidence type="ECO:0000256" key="11">
    <source>
        <dbReference type="ARBA" id="ARBA00032474"/>
    </source>
</evidence>
<dbReference type="GO" id="GO:0006777">
    <property type="term" value="P:Mo-molybdopterin cofactor biosynthetic process"/>
    <property type="evidence" value="ECO:0007669"/>
    <property type="project" value="UniProtKB-KW"/>
</dbReference>
<dbReference type="InterPro" id="IPR036563">
    <property type="entry name" value="MoaE_sf"/>
</dbReference>
<evidence type="ECO:0000256" key="8">
    <source>
        <dbReference type="ARBA" id="ARBA00029745"/>
    </source>
</evidence>
<evidence type="ECO:0000313" key="14">
    <source>
        <dbReference type="EMBL" id="PLT47058.1"/>
    </source>
</evidence>
<evidence type="ECO:0000256" key="5">
    <source>
        <dbReference type="ARBA" id="ARBA00022679"/>
    </source>
</evidence>
<proteinExistence type="inferred from homology"/>
<evidence type="ECO:0000256" key="1">
    <source>
        <dbReference type="ARBA" id="ARBA00005046"/>
    </source>
</evidence>
<dbReference type="Gene3D" id="3.10.20.30">
    <property type="match status" value="1"/>
</dbReference>
<dbReference type="InterPro" id="IPR003448">
    <property type="entry name" value="Mopterin_biosynth_MoaE"/>
</dbReference>